<keyword evidence="1" id="KW-0479">Metal-binding</keyword>
<gene>
    <name evidence="3" type="ORF">BRM3_01905</name>
</gene>
<dbReference type="InterPro" id="IPR036163">
    <property type="entry name" value="HMA_dom_sf"/>
</dbReference>
<dbReference type="InterPro" id="IPR017969">
    <property type="entry name" value="Heavy-metal-associated_CS"/>
</dbReference>
<dbReference type="PROSITE" id="PS50846">
    <property type="entry name" value="HMA_2"/>
    <property type="match status" value="1"/>
</dbReference>
<sequence length="74" mass="7378">MTTSTYGITGLTCGHCASAVTEEVSEIDGVTEANVELVAGGTSSLTVTSAAPLAREDLVAAIAEAGEAYELADD</sequence>
<evidence type="ECO:0000259" key="2">
    <source>
        <dbReference type="PROSITE" id="PS50846"/>
    </source>
</evidence>
<evidence type="ECO:0000256" key="1">
    <source>
        <dbReference type="ARBA" id="ARBA00022723"/>
    </source>
</evidence>
<evidence type="ECO:0000313" key="3">
    <source>
        <dbReference type="EMBL" id="UYG17214.1"/>
    </source>
</evidence>
<evidence type="ECO:0000313" key="4">
    <source>
        <dbReference type="Proteomes" id="UP001164305"/>
    </source>
</evidence>
<dbReference type="Pfam" id="PF00403">
    <property type="entry name" value="HMA"/>
    <property type="match status" value="1"/>
</dbReference>
<dbReference type="PROSITE" id="PS01047">
    <property type="entry name" value="HMA_1"/>
    <property type="match status" value="1"/>
</dbReference>
<dbReference type="Gene3D" id="3.30.70.100">
    <property type="match status" value="1"/>
</dbReference>
<protein>
    <submittedName>
        <fullName evidence="3">Heavy-metal-associated domain-containing protein</fullName>
    </submittedName>
</protein>
<dbReference type="InterPro" id="IPR006121">
    <property type="entry name" value="HMA_dom"/>
</dbReference>
<dbReference type="SUPFAM" id="SSF55008">
    <property type="entry name" value="HMA, heavy metal-associated domain"/>
    <property type="match status" value="1"/>
</dbReference>
<keyword evidence="4" id="KW-1185">Reference proteome</keyword>
<name>A0ABY6G2K9_9MICO</name>
<organism evidence="3 4">
    <name type="scientific">Brachybacterium huguangmaarense</name>
    <dbReference type="NCBI Taxonomy" id="1652028"/>
    <lineage>
        <taxon>Bacteria</taxon>
        <taxon>Bacillati</taxon>
        <taxon>Actinomycetota</taxon>
        <taxon>Actinomycetes</taxon>
        <taxon>Micrococcales</taxon>
        <taxon>Dermabacteraceae</taxon>
        <taxon>Brachybacterium</taxon>
    </lineage>
</organism>
<reference evidence="3" key="1">
    <citation type="submission" date="2022-10" db="EMBL/GenBank/DDBJ databases">
        <title>Whole-Genome Sequencing of Brachybacterium huguangmaarense BRM-3, Isolated from Betula schmidtii.</title>
        <authorList>
            <person name="Haam D."/>
        </authorList>
    </citation>
    <scope>NUCLEOTIDE SEQUENCE</scope>
    <source>
        <strain evidence="3">BRM-3</strain>
    </source>
</reference>
<dbReference type="RefSeq" id="WP_263594423.1">
    <property type="nucleotide sequence ID" value="NZ_CP107020.1"/>
</dbReference>
<dbReference type="CDD" id="cd00371">
    <property type="entry name" value="HMA"/>
    <property type="match status" value="1"/>
</dbReference>
<feature type="domain" description="HMA" evidence="2">
    <location>
        <begin position="2"/>
        <end position="70"/>
    </location>
</feature>
<accession>A0ABY6G2K9</accession>
<proteinExistence type="predicted"/>
<dbReference type="EMBL" id="CP107020">
    <property type="protein sequence ID" value="UYG17214.1"/>
    <property type="molecule type" value="Genomic_DNA"/>
</dbReference>
<dbReference type="Proteomes" id="UP001164305">
    <property type="component" value="Chromosome"/>
</dbReference>